<comment type="caution">
    <text evidence="2">The sequence shown here is derived from an EMBL/GenBank/DDBJ whole genome shotgun (WGS) entry which is preliminary data.</text>
</comment>
<accession>A0A4C1TTI9</accession>
<dbReference type="EMBL" id="BGZK01000085">
    <property type="protein sequence ID" value="GBP17214.1"/>
    <property type="molecule type" value="Genomic_DNA"/>
</dbReference>
<dbReference type="GO" id="GO:0003964">
    <property type="term" value="F:RNA-directed DNA polymerase activity"/>
    <property type="evidence" value="ECO:0007669"/>
    <property type="project" value="UniProtKB-KW"/>
</dbReference>
<keyword evidence="2" id="KW-0695">RNA-directed DNA polymerase</keyword>
<keyword evidence="2" id="KW-0808">Transferase</keyword>
<proteinExistence type="predicted"/>
<dbReference type="Pfam" id="PF00078">
    <property type="entry name" value="RVT_1"/>
    <property type="match status" value="1"/>
</dbReference>
<gene>
    <name evidence="2" type="primary">RTase</name>
    <name evidence="2" type="ORF">EVAR_17330_1</name>
</gene>
<evidence type="ECO:0000259" key="1">
    <source>
        <dbReference type="PROSITE" id="PS50878"/>
    </source>
</evidence>
<evidence type="ECO:0000313" key="2">
    <source>
        <dbReference type="EMBL" id="GBP17214.1"/>
    </source>
</evidence>
<evidence type="ECO:0000313" key="3">
    <source>
        <dbReference type="Proteomes" id="UP000299102"/>
    </source>
</evidence>
<protein>
    <submittedName>
        <fullName evidence="2">Probable RNA-directed DNA polymerase from transposon BS</fullName>
    </submittedName>
</protein>
<dbReference type="Proteomes" id="UP000299102">
    <property type="component" value="Unassembled WGS sequence"/>
</dbReference>
<name>A0A4C1TTI9_EUMVA</name>
<keyword evidence="2" id="KW-0548">Nucleotidyltransferase</keyword>
<keyword evidence="3" id="KW-1185">Reference proteome</keyword>
<dbReference type="OrthoDB" id="10020599at2759"/>
<dbReference type="AlphaFoldDB" id="A0A4C1TTI9"/>
<dbReference type="InterPro" id="IPR000477">
    <property type="entry name" value="RT_dom"/>
</dbReference>
<reference evidence="2 3" key="1">
    <citation type="journal article" date="2019" name="Commun. Biol.">
        <title>The bagworm genome reveals a unique fibroin gene that provides high tensile strength.</title>
        <authorList>
            <person name="Kono N."/>
            <person name="Nakamura H."/>
            <person name="Ohtoshi R."/>
            <person name="Tomita M."/>
            <person name="Numata K."/>
            <person name="Arakawa K."/>
        </authorList>
    </citation>
    <scope>NUCLEOTIDE SEQUENCE [LARGE SCALE GENOMIC DNA]</scope>
</reference>
<dbReference type="PROSITE" id="PS50878">
    <property type="entry name" value="RT_POL"/>
    <property type="match status" value="1"/>
</dbReference>
<feature type="domain" description="Reverse transcriptase" evidence="1">
    <location>
        <begin position="1"/>
        <end position="132"/>
    </location>
</feature>
<organism evidence="2 3">
    <name type="scientific">Eumeta variegata</name>
    <name type="common">Bagworm moth</name>
    <name type="synonym">Eumeta japonica</name>
    <dbReference type="NCBI Taxonomy" id="151549"/>
    <lineage>
        <taxon>Eukaryota</taxon>
        <taxon>Metazoa</taxon>
        <taxon>Ecdysozoa</taxon>
        <taxon>Arthropoda</taxon>
        <taxon>Hexapoda</taxon>
        <taxon>Insecta</taxon>
        <taxon>Pterygota</taxon>
        <taxon>Neoptera</taxon>
        <taxon>Endopterygota</taxon>
        <taxon>Lepidoptera</taxon>
        <taxon>Glossata</taxon>
        <taxon>Ditrysia</taxon>
        <taxon>Tineoidea</taxon>
        <taxon>Psychidae</taxon>
        <taxon>Oiketicinae</taxon>
        <taxon>Eumeta</taxon>
    </lineage>
</organism>
<dbReference type="STRING" id="151549.A0A4C1TTI9"/>
<sequence>MKANAVFCDVNKAFYRIWHAGLKRKLYTPEVPDRLTCIIRSYIRDRRLTYSYENTHLTKIRIRSGVPQSSTPSSFLYTAYTNDISQPNSRVLLTLFVDDTVLYLRSTRLTYIIPRLQRAIDELTWWFQNWKA</sequence>